<dbReference type="EnsemblPlants" id="AVESA.00010b.r2.4AG0573730.1">
    <property type="protein sequence ID" value="AVESA.00010b.r2.4AG0573730.1.CDS"/>
    <property type="gene ID" value="AVESA.00010b.r2.4AG0573730"/>
</dbReference>
<reference evidence="1" key="1">
    <citation type="submission" date="2021-05" db="EMBL/GenBank/DDBJ databases">
        <authorList>
            <person name="Scholz U."/>
            <person name="Mascher M."/>
            <person name="Fiebig A."/>
        </authorList>
    </citation>
    <scope>NUCLEOTIDE SEQUENCE [LARGE SCALE GENOMIC DNA]</scope>
</reference>
<proteinExistence type="predicted"/>
<sequence>MDIRPVCAAAVVLLLLSLSSCFPPSAGADLLEYECNNGTSYAANSTYQSNLRSLLSSLAANASRSSLFPPVGFTTAVVGASIPDKVWGLGLCRGDTNGTDCGSCLSQVPDVAFGQGDLCMGVKEASVFYDRCLVHYSFRDFLASPDNRIVELRGVGSDNVTGDAAAAGRFDALVASLVGALSDWAAFNTTTRYAVGTMVSDDGFATANGAVVHRINGLVQCTPDQAPERCRECLQALIDEMPEAFNGSTGGHILGVWCNLRFEVFEFYDGSPMLQLVAPPPAPPPSAPVPTDQTAGGNGTKRRQHAATVSAIVLGVALILLSIFTLFLWRNTRRKLPYQEDDDPASLLFNLQTLRRATDNFAEENKLGHGGFGAVYKGVLPHGQEIAVKRLDKASGQGLKELRNELMSVAKLRHNNLTMLLGVCMEGQEKLLVYEYLPNRSLDTLLFAPEIEKRLLLPWETRYRIIYGTARGLLYLHEDSQIKIIHRDLKAGNILLDSDMNPKISDFGLARLFNSERTSTITSQVVGTLGYMAPEYVVLGHLSVKLDVYSFGVLILEIVTGRKNTEMFESGVDESTTLLSFVWDHWQKETPLETMDPSLDRKNTETEVLKCIHLGLLCLQENPADRPTMLDVLVMLHGDASSFSEPSKPAFTFAYGDLSSDAVSRDLGSRRAEDVPSVNGMSISEFPPR</sequence>
<organism evidence="1 2">
    <name type="scientific">Avena sativa</name>
    <name type="common">Oat</name>
    <dbReference type="NCBI Taxonomy" id="4498"/>
    <lineage>
        <taxon>Eukaryota</taxon>
        <taxon>Viridiplantae</taxon>
        <taxon>Streptophyta</taxon>
        <taxon>Embryophyta</taxon>
        <taxon>Tracheophyta</taxon>
        <taxon>Spermatophyta</taxon>
        <taxon>Magnoliopsida</taxon>
        <taxon>Liliopsida</taxon>
        <taxon>Poales</taxon>
        <taxon>Poaceae</taxon>
        <taxon>BOP clade</taxon>
        <taxon>Pooideae</taxon>
        <taxon>Poodae</taxon>
        <taxon>Poeae</taxon>
        <taxon>Poeae Chloroplast Group 1 (Aveneae type)</taxon>
        <taxon>Aveninae</taxon>
        <taxon>Avena</taxon>
    </lineage>
</organism>
<keyword evidence="2" id="KW-1185">Reference proteome</keyword>
<evidence type="ECO:0000313" key="2">
    <source>
        <dbReference type="Proteomes" id="UP001732700"/>
    </source>
</evidence>
<reference evidence="1" key="2">
    <citation type="submission" date="2025-09" db="UniProtKB">
        <authorList>
            <consortium name="EnsemblPlants"/>
        </authorList>
    </citation>
    <scope>IDENTIFICATION</scope>
</reference>
<name>A0ACD5W8R0_AVESA</name>
<protein>
    <submittedName>
        <fullName evidence="1">Uncharacterized protein</fullName>
    </submittedName>
</protein>
<dbReference type="Proteomes" id="UP001732700">
    <property type="component" value="Chromosome 4A"/>
</dbReference>
<accession>A0ACD5W8R0</accession>
<evidence type="ECO:0000313" key="1">
    <source>
        <dbReference type="EnsemblPlants" id="AVESA.00010b.r2.4AG0573730.1.CDS"/>
    </source>
</evidence>